<keyword evidence="3" id="KW-0597">Phosphoprotein</keyword>
<dbReference type="PANTHER" id="PTHR43775">
    <property type="entry name" value="FATTY ACID SYNTHASE"/>
    <property type="match status" value="1"/>
</dbReference>
<dbReference type="InterPro" id="IPR020807">
    <property type="entry name" value="PKS_DH"/>
</dbReference>
<dbReference type="InterPro" id="IPR009081">
    <property type="entry name" value="PP-bd_ACP"/>
</dbReference>
<keyword evidence="2" id="KW-0596">Phosphopantetheine</keyword>
<keyword evidence="10 16" id="KW-0012">Acyltransferase</keyword>
<feature type="domain" description="Carrier" evidence="13">
    <location>
        <begin position="2753"/>
        <end position="2828"/>
    </location>
</feature>
<keyword evidence="6" id="KW-0276">Fatty acid metabolism</keyword>
<dbReference type="InterPro" id="IPR016039">
    <property type="entry name" value="Thiolase-like"/>
</dbReference>
<dbReference type="GO" id="GO:0016491">
    <property type="term" value="F:oxidoreductase activity"/>
    <property type="evidence" value="ECO:0007669"/>
    <property type="project" value="InterPro"/>
</dbReference>
<evidence type="ECO:0000256" key="2">
    <source>
        <dbReference type="ARBA" id="ARBA00022450"/>
    </source>
</evidence>
<evidence type="ECO:0000256" key="9">
    <source>
        <dbReference type="ARBA" id="ARBA00023268"/>
    </source>
</evidence>
<dbReference type="SUPFAM" id="SSF50129">
    <property type="entry name" value="GroES-like"/>
    <property type="match status" value="1"/>
</dbReference>
<dbReference type="Gene3D" id="1.10.1200.10">
    <property type="entry name" value="ACP-like"/>
    <property type="match status" value="2"/>
</dbReference>
<evidence type="ECO:0000256" key="4">
    <source>
        <dbReference type="ARBA" id="ARBA00022679"/>
    </source>
</evidence>
<keyword evidence="5" id="KW-0677">Repeat</keyword>
<dbReference type="InterPro" id="IPR032821">
    <property type="entry name" value="PKS_assoc"/>
</dbReference>
<dbReference type="PANTHER" id="PTHR43775:SF37">
    <property type="entry name" value="SI:DKEY-61P9.11"/>
    <property type="match status" value="1"/>
</dbReference>
<evidence type="ECO:0000259" key="15">
    <source>
        <dbReference type="PROSITE" id="PS52019"/>
    </source>
</evidence>
<dbReference type="SMART" id="SM00823">
    <property type="entry name" value="PKS_PP"/>
    <property type="match status" value="2"/>
</dbReference>
<dbReference type="GO" id="GO:0006633">
    <property type="term" value="P:fatty acid biosynthetic process"/>
    <property type="evidence" value="ECO:0007669"/>
    <property type="project" value="InterPro"/>
</dbReference>
<dbReference type="InterPro" id="IPR006162">
    <property type="entry name" value="Ppantetheine_attach_site"/>
</dbReference>
<dbReference type="InterPro" id="IPR029063">
    <property type="entry name" value="SAM-dependent_MTases_sf"/>
</dbReference>
<dbReference type="SUPFAM" id="SSF51735">
    <property type="entry name" value="NAD(P)-binding Rossmann-fold domains"/>
    <property type="match status" value="3"/>
</dbReference>
<dbReference type="InterPro" id="IPR042099">
    <property type="entry name" value="ANL_N_sf"/>
</dbReference>
<keyword evidence="4 16" id="KW-0808">Transferase</keyword>
<dbReference type="SUPFAM" id="SSF53901">
    <property type="entry name" value="Thiolase-like"/>
    <property type="match status" value="1"/>
</dbReference>
<feature type="region of interest" description="N-terminal hotdog fold" evidence="12">
    <location>
        <begin position="1293"/>
        <end position="1411"/>
    </location>
</feature>
<evidence type="ECO:0000256" key="3">
    <source>
        <dbReference type="ARBA" id="ARBA00022553"/>
    </source>
</evidence>
<evidence type="ECO:0000256" key="11">
    <source>
        <dbReference type="ARBA" id="ARBA00054155"/>
    </source>
</evidence>
<dbReference type="InterPro" id="IPR013154">
    <property type="entry name" value="ADH-like_N"/>
</dbReference>
<dbReference type="InterPro" id="IPR050091">
    <property type="entry name" value="PKS_NRPS_Biosynth_Enz"/>
</dbReference>
<dbReference type="SMART" id="SM00822">
    <property type="entry name" value="PKS_KR"/>
    <property type="match status" value="1"/>
</dbReference>
<dbReference type="RefSeq" id="WP_145287766.1">
    <property type="nucleotide sequence ID" value="NZ_CP036318.1"/>
</dbReference>
<evidence type="ECO:0000259" key="14">
    <source>
        <dbReference type="PROSITE" id="PS52004"/>
    </source>
</evidence>
<dbReference type="Pfam" id="PF16197">
    <property type="entry name" value="KAsynt_C_assoc"/>
    <property type="match status" value="1"/>
</dbReference>
<dbReference type="Pfam" id="PF21089">
    <property type="entry name" value="PKS_DH_N"/>
    <property type="match status" value="1"/>
</dbReference>
<dbReference type="InterPro" id="IPR014031">
    <property type="entry name" value="Ketoacyl_synth_C"/>
</dbReference>
<feature type="domain" description="Carrier" evidence="13">
    <location>
        <begin position="603"/>
        <end position="680"/>
    </location>
</feature>
<organism evidence="16 17">
    <name type="scientific">Rosistilla oblonga</name>
    <dbReference type="NCBI Taxonomy" id="2527990"/>
    <lineage>
        <taxon>Bacteria</taxon>
        <taxon>Pseudomonadati</taxon>
        <taxon>Planctomycetota</taxon>
        <taxon>Planctomycetia</taxon>
        <taxon>Pirellulales</taxon>
        <taxon>Pirellulaceae</taxon>
        <taxon>Rosistilla</taxon>
    </lineage>
</organism>
<evidence type="ECO:0000313" key="16">
    <source>
        <dbReference type="EMBL" id="QDV57929.1"/>
    </source>
</evidence>
<dbReference type="SUPFAM" id="SSF47336">
    <property type="entry name" value="ACP-like"/>
    <property type="match status" value="2"/>
</dbReference>
<evidence type="ECO:0000259" key="13">
    <source>
        <dbReference type="PROSITE" id="PS50075"/>
    </source>
</evidence>
<dbReference type="SMART" id="SM01294">
    <property type="entry name" value="PKS_PP_betabranch"/>
    <property type="match status" value="1"/>
</dbReference>
<comment type="function">
    <text evidence="11">Involved in production of the polyketide antibiotic thailandamide.</text>
</comment>
<dbReference type="InterPro" id="IPR049900">
    <property type="entry name" value="PKS_mFAS_DH"/>
</dbReference>
<dbReference type="PROSITE" id="PS00606">
    <property type="entry name" value="KS3_1"/>
    <property type="match status" value="1"/>
</dbReference>
<dbReference type="SMART" id="SM00829">
    <property type="entry name" value="PKS_ER"/>
    <property type="match status" value="1"/>
</dbReference>
<dbReference type="Proteomes" id="UP000316770">
    <property type="component" value="Chromosome"/>
</dbReference>
<dbReference type="InterPro" id="IPR013217">
    <property type="entry name" value="Methyltransf_12"/>
</dbReference>
<dbReference type="PROSITE" id="PS50075">
    <property type="entry name" value="CARRIER"/>
    <property type="match status" value="2"/>
</dbReference>
<dbReference type="InterPro" id="IPR057326">
    <property type="entry name" value="KR_dom"/>
</dbReference>
<dbReference type="Pfam" id="PF23024">
    <property type="entry name" value="AMP-dom_DIP2-like"/>
    <property type="match status" value="1"/>
</dbReference>
<dbReference type="Pfam" id="PF02801">
    <property type="entry name" value="Ketoacyl-synt_C"/>
    <property type="match status" value="1"/>
</dbReference>
<dbReference type="Pfam" id="PF00107">
    <property type="entry name" value="ADH_zinc_N"/>
    <property type="match status" value="1"/>
</dbReference>
<evidence type="ECO:0000256" key="10">
    <source>
        <dbReference type="ARBA" id="ARBA00023315"/>
    </source>
</evidence>
<dbReference type="SUPFAM" id="SSF56801">
    <property type="entry name" value="Acetyl-CoA synthetase-like"/>
    <property type="match status" value="1"/>
</dbReference>
<evidence type="ECO:0000256" key="7">
    <source>
        <dbReference type="ARBA" id="ARBA00022857"/>
    </source>
</evidence>
<keyword evidence="9" id="KW-0511">Multifunctional enzyme</keyword>
<dbReference type="InterPro" id="IPR020843">
    <property type="entry name" value="ER"/>
</dbReference>
<keyword evidence="8" id="KW-0443">Lipid metabolism</keyword>
<dbReference type="CDD" id="cd05931">
    <property type="entry name" value="FAAL"/>
    <property type="match status" value="1"/>
</dbReference>
<dbReference type="InterPro" id="IPR011032">
    <property type="entry name" value="GroES-like_sf"/>
</dbReference>
<proteinExistence type="inferred from homology"/>
<dbReference type="InterPro" id="IPR036736">
    <property type="entry name" value="ACP-like_sf"/>
</dbReference>
<comment type="similarity">
    <text evidence="1">Belongs to the ATP-dependent AMP-binding enzyme family.</text>
</comment>
<gene>
    <name evidence="16" type="primary">pksN_2</name>
    <name evidence="16" type="ORF">Mal33_39450</name>
</gene>
<dbReference type="FunFam" id="3.40.50.12780:FF:000013">
    <property type="entry name" value="Long-chain-fatty-acid--AMP ligase FadD32"/>
    <property type="match status" value="1"/>
</dbReference>
<dbReference type="Gene3D" id="1.10.1240.100">
    <property type="match status" value="1"/>
</dbReference>
<evidence type="ECO:0000313" key="17">
    <source>
        <dbReference type="Proteomes" id="UP000316770"/>
    </source>
</evidence>
<dbReference type="CDD" id="cd05195">
    <property type="entry name" value="enoyl_red"/>
    <property type="match status" value="1"/>
</dbReference>
<dbReference type="Pfam" id="PF14765">
    <property type="entry name" value="PS-DH"/>
    <property type="match status" value="1"/>
</dbReference>
<dbReference type="InterPro" id="IPR049551">
    <property type="entry name" value="PKS_DH_C"/>
</dbReference>
<dbReference type="InterPro" id="IPR025110">
    <property type="entry name" value="AMP-bd_C"/>
</dbReference>
<dbReference type="GO" id="GO:0071766">
    <property type="term" value="P:Actinobacterium-type cell wall biogenesis"/>
    <property type="evidence" value="ECO:0007669"/>
    <property type="project" value="UniProtKB-ARBA"/>
</dbReference>
<protein>
    <submittedName>
        <fullName evidence="16">Polyketide synthase PksN</fullName>
        <ecNumber evidence="16">2.3.1.-</ecNumber>
    </submittedName>
</protein>
<dbReference type="GO" id="GO:0004315">
    <property type="term" value="F:3-oxoacyl-[acyl-carrier-protein] synthase activity"/>
    <property type="evidence" value="ECO:0007669"/>
    <property type="project" value="InterPro"/>
</dbReference>
<dbReference type="PROSITE" id="PS00012">
    <property type="entry name" value="PHOSPHOPANTETHEINE"/>
    <property type="match status" value="1"/>
</dbReference>
<feature type="active site" description="Proton donor; for dehydratase activity" evidence="12">
    <location>
        <position position="1481"/>
    </location>
</feature>
<dbReference type="Gene3D" id="3.40.50.150">
    <property type="entry name" value="Vaccinia Virus protein VP39"/>
    <property type="match status" value="1"/>
</dbReference>
<dbReference type="SMART" id="SM00826">
    <property type="entry name" value="PKS_DH"/>
    <property type="match status" value="1"/>
</dbReference>
<dbReference type="InterPro" id="IPR000873">
    <property type="entry name" value="AMP-dep_synth/lig_dom"/>
</dbReference>
<accession>A0A518IXW0</accession>
<dbReference type="Pfam" id="PF00109">
    <property type="entry name" value="ketoacyl-synt"/>
    <property type="match status" value="1"/>
</dbReference>
<reference evidence="16 17" key="1">
    <citation type="submission" date="2019-02" db="EMBL/GenBank/DDBJ databases">
        <title>Deep-cultivation of Planctomycetes and their phenomic and genomic characterization uncovers novel biology.</title>
        <authorList>
            <person name="Wiegand S."/>
            <person name="Jogler M."/>
            <person name="Boedeker C."/>
            <person name="Pinto D."/>
            <person name="Vollmers J."/>
            <person name="Rivas-Marin E."/>
            <person name="Kohn T."/>
            <person name="Peeters S.H."/>
            <person name="Heuer A."/>
            <person name="Rast P."/>
            <person name="Oberbeckmann S."/>
            <person name="Bunk B."/>
            <person name="Jeske O."/>
            <person name="Meyerdierks A."/>
            <person name="Storesund J.E."/>
            <person name="Kallscheuer N."/>
            <person name="Luecker S."/>
            <person name="Lage O.M."/>
            <person name="Pohl T."/>
            <person name="Merkel B.J."/>
            <person name="Hornburger P."/>
            <person name="Mueller R.-W."/>
            <person name="Bruemmer F."/>
            <person name="Labrenz M."/>
            <person name="Spormann A.M."/>
            <person name="Op den Camp H."/>
            <person name="Overmann J."/>
            <person name="Amann R."/>
            <person name="Jetten M.S.M."/>
            <person name="Mascher T."/>
            <person name="Medema M.H."/>
            <person name="Devos D.P."/>
            <person name="Kaster A.-K."/>
            <person name="Ovreas L."/>
            <person name="Rohde M."/>
            <person name="Galperin M.Y."/>
            <person name="Jogler C."/>
        </authorList>
    </citation>
    <scope>NUCLEOTIDE SEQUENCE [LARGE SCALE GENOMIC DNA]</scope>
    <source>
        <strain evidence="16 17">Mal33</strain>
    </source>
</reference>
<feature type="region of interest" description="C-terminal hotdog fold" evidence="12">
    <location>
        <begin position="1421"/>
        <end position="1565"/>
    </location>
</feature>
<dbReference type="InterPro" id="IPR013149">
    <property type="entry name" value="ADH-like_C"/>
</dbReference>
<dbReference type="InterPro" id="IPR014030">
    <property type="entry name" value="Ketoacyl_synth_N"/>
</dbReference>
<dbReference type="PROSITE" id="PS52004">
    <property type="entry name" value="KS3_2"/>
    <property type="match status" value="1"/>
</dbReference>
<evidence type="ECO:0000256" key="5">
    <source>
        <dbReference type="ARBA" id="ARBA00022737"/>
    </source>
</evidence>
<dbReference type="InterPro" id="IPR045851">
    <property type="entry name" value="AMP-bd_C_sf"/>
</dbReference>
<dbReference type="Gene3D" id="3.40.50.12780">
    <property type="entry name" value="N-terminal domain of ligase-like"/>
    <property type="match status" value="1"/>
</dbReference>
<dbReference type="SMART" id="SM00825">
    <property type="entry name" value="PKS_KS"/>
    <property type="match status" value="1"/>
</dbReference>
<dbReference type="FunFam" id="3.40.47.10:FF:000019">
    <property type="entry name" value="Polyketide synthase type I"/>
    <property type="match status" value="1"/>
</dbReference>
<dbReference type="Pfam" id="PF00550">
    <property type="entry name" value="PP-binding"/>
    <property type="match status" value="2"/>
</dbReference>
<evidence type="ECO:0000256" key="8">
    <source>
        <dbReference type="ARBA" id="ARBA00023098"/>
    </source>
</evidence>
<dbReference type="PROSITE" id="PS52019">
    <property type="entry name" value="PKS_MFAS_DH"/>
    <property type="match status" value="1"/>
</dbReference>
<feature type="active site" description="Proton acceptor; for dehydratase activity" evidence="12">
    <location>
        <position position="1322"/>
    </location>
</feature>
<dbReference type="CDD" id="cd08955">
    <property type="entry name" value="KR_2_FAS_SDR_x"/>
    <property type="match status" value="1"/>
</dbReference>
<dbReference type="Gene3D" id="3.90.180.10">
    <property type="entry name" value="Medium-chain alcohol dehydrogenases, catalytic domain"/>
    <property type="match status" value="1"/>
</dbReference>
<dbReference type="EMBL" id="CP036318">
    <property type="protein sequence ID" value="QDV57929.1"/>
    <property type="molecule type" value="Genomic_DNA"/>
</dbReference>
<dbReference type="InterPro" id="IPR018201">
    <property type="entry name" value="Ketoacyl_synth_AS"/>
</dbReference>
<dbReference type="SUPFAM" id="SSF53335">
    <property type="entry name" value="S-adenosyl-L-methionine-dependent methyltransferases"/>
    <property type="match status" value="1"/>
</dbReference>
<dbReference type="Pfam" id="PF08242">
    <property type="entry name" value="Methyltransf_12"/>
    <property type="match status" value="1"/>
</dbReference>
<name>A0A518IXW0_9BACT</name>
<feature type="domain" description="PKS/mFAS DH" evidence="15">
    <location>
        <begin position="1293"/>
        <end position="1565"/>
    </location>
</feature>
<dbReference type="InterPro" id="IPR013968">
    <property type="entry name" value="PKS_KR"/>
</dbReference>
<dbReference type="InterPro" id="IPR036291">
    <property type="entry name" value="NAD(P)-bd_dom_sf"/>
</dbReference>
<dbReference type="InterPro" id="IPR049552">
    <property type="entry name" value="PKS_DH_N"/>
</dbReference>
<evidence type="ECO:0000256" key="1">
    <source>
        <dbReference type="ARBA" id="ARBA00006432"/>
    </source>
</evidence>
<dbReference type="Gene3D" id="3.10.129.120">
    <property type="match status" value="1"/>
</dbReference>
<dbReference type="Gene3D" id="3.30.300.30">
    <property type="match status" value="1"/>
</dbReference>
<dbReference type="EC" id="2.3.1.-" evidence="16"/>
<dbReference type="Gene3D" id="3.10.129.10">
    <property type="entry name" value="Hotdog Thioesterase"/>
    <property type="match status" value="1"/>
</dbReference>
<dbReference type="InterPro" id="IPR020845">
    <property type="entry name" value="AMP-binding_CS"/>
</dbReference>
<feature type="domain" description="Ketosynthase family 3 (KS3)" evidence="14">
    <location>
        <begin position="697"/>
        <end position="1110"/>
    </location>
</feature>
<dbReference type="Pfam" id="PF08240">
    <property type="entry name" value="ADH_N"/>
    <property type="match status" value="1"/>
</dbReference>
<keyword evidence="17" id="KW-1185">Reference proteome</keyword>
<dbReference type="Gene3D" id="3.40.50.720">
    <property type="entry name" value="NAD(P)-binding Rossmann-like Domain"/>
    <property type="match status" value="3"/>
</dbReference>
<dbReference type="Pfam" id="PF08659">
    <property type="entry name" value="KR"/>
    <property type="match status" value="1"/>
</dbReference>
<dbReference type="CDD" id="cd00833">
    <property type="entry name" value="PKS"/>
    <property type="match status" value="1"/>
</dbReference>
<dbReference type="GO" id="GO:0031177">
    <property type="term" value="F:phosphopantetheine binding"/>
    <property type="evidence" value="ECO:0007669"/>
    <property type="project" value="InterPro"/>
</dbReference>
<evidence type="ECO:0000256" key="12">
    <source>
        <dbReference type="PROSITE-ProRule" id="PRU01363"/>
    </source>
</evidence>
<keyword evidence="7" id="KW-0521">NADP</keyword>
<sequence>MNRSRPIQARTFAELLHGRAALHPDRPAIKFLAEGTEVTDQVSYQQLDSRAAAIGSWLSDRGLRGRPVLLVFPQGIDYAAAFFGCLYAGAIAVPAYPPRRNRNLDRLQSMAADSGADVILTNDELLESLNGWSTENDAADQRVLQSIDSLPADPRFNPAFGADPQSVAFLQYTSGSTGTPKGVIVSNRNLIENQRMITEIFGQREDEIVTCGWLPMYHDMGLIGNLLHPLYLGGHLVLMSPFTFFQKPLCWLQAISDHRATISGSPNFGYDLCVEAISPDERESLDLRSWNLAFNGAEPVRHGTLQRFIETFQPPGFSPAAFSPCFGMAETTLIVSGTRRPDAPNSIAVDASSLQQGSVKPIESQTDAASLTLVSSGPAGSEFDLRIVDPETQVVLPENRTGEIWVHGPSVTDGYWNKPDETEQTFQATLAGGDPEKMYLRTGDLGFLRGGELYVTGRRKDTIIVAGANHYPSDIEESVAASHPALAIGGGVAFSIDRDDREQVIVAQELKRSHWRSFDRDEVVSAIYSRVFQEHGLSLSGIVLLRPGSIPKTTSGKLQRRLTAKMFADGELKTLFDWSPTATPANVAADSNASSPVATERQTEVAELQTWLTAQVAALLKTPAEAISATEPLALYGLTSVAAVRLAGMLSERVDRPIDPTLAYNFPTLDAICRHLILDESPRGAAEPAGDRPSETEDPIAIIGMACQFPGAASLDAFWDLLSAGDCAIRSSRSDQPDGVAGSVPTAAGYLDTVDQFDPAFFAISPREADEMDPRQRLALEVSWRAIEHANIDPRSLAGSKTGVFFGASGNDYERLCTAAGHPIGGHSATGVSHAIIANRISYFLDLQGPSFSVDTACSSSLVAMHQAAQAIRTGQCDTAIAGGVNLILDPNVTAAFHDAGMLSPNGQCKTFAAGANGFVRGEGCGVVILKRLSQAIADRDNILCVVRGSAINQDGRSNGLTAPNGLAQQQVVRDAVASADLQPTDIQYVEAHGTGTELGDPIEIGALANVFAEPNRKTPLLVGSVKTNIGHLEAAAGIAGVIKTALAIQHRVIPPHLGFDSPNPHIDWDQPIEVAASGAIWTSDAGQLQRAGVSSFGFGGTNAHVILETAPSESSEPAEPIPAATATAHYQLVKLSAKSDEALDALIASFVENPPAADLSALAASANLGRADFPHRAAVIASSTDDFCNCLADPANASRFLRTTDQSQRPTPTEVDEALRQAISSDMASDDLLRLGQHYVDGGSIDWRRLHPDAPRPIDLPGHPMLRHRCWFRTQPVATANVLQESAACTQHPLLGNRFDLASDAIVFETDLSAIPWLRDHRLRGEAVFPTTGYIEQALSAAQQAADGESFAVEALQIERPMRIHDNRACRVQVVLEPRDDGYDCQIQHRDETGWQQYASCRIVSPPLQIGSPPTPLAAVTCRSPEAHYAACEAVGLQYGPAFRGLINLQFDASTAMARVALPMETEASRCAAIHPAMLDACLQSLAALIPAQFDGLWLPVGLQRFSLHAATPITGPVSVRSTLRYDQATAALIGDLWLLGPDNQTLAVVEGLRLENGQPIPAVSRYEEAWLPKIRQHEATPPPEVSATQIVDQIVANRDELLAKTGFVDSIDARQALDASCGRWVIQAVVSLIGPVAAGHSILRTDFSTRLGLLPQKHRSFERMLEMLVEDGILTVTETGWQTLVALQPIDSDDADRSQDLDSVASEWALLQRCGSQLAEVLVGEVDPLDLLFPKQGVTAADVYKTSPGARTINAMLGQAINAIVAALPASRGLRVLEIGAGTGGTTQTVLRSLPADRFHYIFTDIGASFLAAAKQAFASWDTIQYKTLDIEQDPKSQGFDLGSYDLIIAANVLHATRDLDQTVANARSLLASGGQLLLLEGTRRCRWMDLTFGLTEGWWRFDDEVRVDYPMASESTWRNLLARHAFDDVQTVSPFADEDDRESEAENVVIVATADQIKTLPMRDHWILVADHAGRAARLAKRLTKEGCTHQLIDATADGFEADISNALTHYPGTQHIAFIAGRSGGETSGRARTACQRLLRTVQAIQPRATGPIELALVTTDADRDPTAAALRGMIRSIAWELPDWRVRSIDSTARKEKFSRLVAAEMLSGDVEPEVSLANDRRVRRLLQPNGDFNADSGRVLRVATRGSLEGVRLETVKRREPGPREVEVAVLASGLNYRDVLLAMGMYPGEAPLGAECVGRITRLGSEVRSHRVGDLVIALGEETFADFVTVAASRITELPKELDYAQVATIPVAFLTASFALEEIGNLQPGQRVLIHSATGGVGLAAIQIAKARGAEIFATASTNKHAVLREQGITHIFDSRSSGFAAAITNATGGRGVDVILDTLPETMFEANLDSLADDGIYVDITKPSIDRSSIQRFAAAEATAAYHLLDLVRILHHQPSLAIRRLRAILARFADNTYQPLPLETFRLSHAVDAMRQMQLARQIGKLVLVADDAPRLASRSKLDFETVSIRPDAAYVIAGGLGDLGLMTAEYLAQRGAGLIALVQRSTPDADQQAAIRRIERTGSSVLICAADITDRDQVAAALGRVRGEGFPIAGVVHSAGVLRDAFIQNQNDASFAEVFDVKAAGASHLHELTIDDPIDLFVVYSSMASVIGAPGQSNHAAANAFLDGLVGQRRAAGLPATDFNWGPWATIGEAARRGADSRNDMQGVGVIEPAAGADKMRRMLQHRSAVAAIAQISGDALPPRLKSHPLMEHLLAAPENAGTAGGRIVDELRAADTADRSEKMLEYLKTTLADILGMSDTSRISASTVLTDIGLDSLTALELRDSLQNDLAAALPASLVYDYPSVLELSTFLLSVVTTIGEAADDSKQEVLAVAGDQANLANDGKPPAANAETVDTVTKTATVSNPIESTLAELHAELSLWES</sequence>
<dbReference type="Gene3D" id="3.40.47.10">
    <property type="match status" value="1"/>
</dbReference>
<dbReference type="PROSITE" id="PS00455">
    <property type="entry name" value="AMP_BINDING"/>
    <property type="match status" value="1"/>
</dbReference>
<dbReference type="GO" id="GO:0004312">
    <property type="term" value="F:fatty acid synthase activity"/>
    <property type="evidence" value="ECO:0007669"/>
    <property type="project" value="TreeGrafter"/>
</dbReference>
<evidence type="ECO:0000256" key="6">
    <source>
        <dbReference type="ARBA" id="ARBA00022832"/>
    </source>
</evidence>
<dbReference type="InterPro" id="IPR020841">
    <property type="entry name" value="PKS_Beta-ketoAc_synthase_dom"/>
</dbReference>
<dbReference type="Pfam" id="PF00501">
    <property type="entry name" value="AMP-binding"/>
    <property type="match status" value="1"/>
</dbReference>
<dbReference type="InterPro" id="IPR040097">
    <property type="entry name" value="FAAL/FAAC"/>
</dbReference>
<dbReference type="InterPro" id="IPR020806">
    <property type="entry name" value="PKS_PP-bd"/>
</dbReference>